<dbReference type="RefSeq" id="WP_271925487.1">
    <property type="nucleotide sequence ID" value="NZ_JAQNDO010000001.1"/>
</dbReference>
<organism evidence="7 8">
    <name type="scientific">Polyangium mundeleinium</name>
    <dbReference type="NCBI Taxonomy" id="2995306"/>
    <lineage>
        <taxon>Bacteria</taxon>
        <taxon>Pseudomonadati</taxon>
        <taxon>Myxococcota</taxon>
        <taxon>Polyangia</taxon>
        <taxon>Polyangiales</taxon>
        <taxon>Polyangiaceae</taxon>
        <taxon>Polyangium</taxon>
    </lineage>
</organism>
<dbReference type="InterPro" id="IPR015422">
    <property type="entry name" value="PyrdxlP-dep_Trfase_small"/>
</dbReference>
<dbReference type="PANTHER" id="PTHR13693">
    <property type="entry name" value="CLASS II AMINOTRANSFERASE/8-AMINO-7-OXONONANOATE SYNTHASE"/>
    <property type="match status" value="1"/>
</dbReference>
<evidence type="ECO:0000256" key="5">
    <source>
        <dbReference type="SAM" id="MobiDB-lite"/>
    </source>
</evidence>
<comment type="similarity">
    <text evidence="4">Belongs to the class-II pyridoxal-phosphate-dependent aminotransferase family.</text>
</comment>
<comment type="caution">
    <text evidence="7">The sequence shown here is derived from an EMBL/GenBank/DDBJ whole genome shotgun (WGS) entry which is preliminary data.</text>
</comment>
<proteinExistence type="inferred from homology"/>
<feature type="domain" description="Aminotransferase class I/classII large" evidence="6">
    <location>
        <begin position="200"/>
        <end position="546"/>
    </location>
</feature>
<dbReference type="InterPro" id="IPR015421">
    <property type="entry name" value="PyrdxlP-dep_Trfase_major"/>
</dbReference>
<dbReference type="InterPro" id="IPR001917">
    <property type="entry name" value="Aminotrans_II_pyridoxalP_BS"/>
</dbReference>
<dbReference type="InterPro" id="IPR015424">
    <property type="entry name" value="PyrdxlP-dep_Trfase"/>
</dbReference>
<sequence>MSVIDRLGKKLSSSSAVMRLISNDRVMQVATGLMDARGRLEAAAERASEAWSILLNGHALPTIDPALDGGDDVVGAAAKSPARAAKSAAAPTNGAATNGAATHAPTNGAATNGAAAHAPTNGEAASSEAPKPAGPGSAAEEKLAQQMASRTSLSRIGGRDVFEKCYKFMTADNARAMGVYPFFRPLDFNNGPEAQLEGRQVIMLGSNNYLGLTTHPKVREAAKQAIDKYGTSMTGSRLVNGSMRLHNELEEKLAAYHGKEAGLVFTTGYQVNIATISALLSNKKSVAVIDKDDHASIYDGVRLGQAAGARMVRYRHNDPEALDQALSELDTSEGALVITDGVFSAQGEIANLPGIAAVVKKHKARLLVDDAHALGVIGPGGRGTAAHFGVADQVDLIGGTFSKSLASIGGWLVGERKVLDYIQHFAYSFLFAASAAPPSVAAAMAALEVMQAEPERQDKLRENFTYMRNELRRLGFELGKTETAVIPIYIRDDLRTVMMWKTLLDEHSIYVNPFITPGVPPKQQVLRTSYMATHERHHLDRALEAFEKVGKKFGVIS</sequence>
<feature type="region of interest" description="Disordered" evidence="5">
    <location>
        <begin position="88"/>
        <end position="142"/>
    </location>
</feature>
<dbReference type="Gene3D" id="3.90.1150.10">
    <property type="entry name" value="Aspartate Aminotransferase, domain 1"/>
    <property type="match status" value="1"/>
</dbReference>
<accession>A0ABT5EZ52</accession>
<dbReference type="EMBL" id="JAQNDO010000001">
    <property type="protein sequence ID" value="MDC0747124.1"/>
    <property type="molecule type" value="Genomic_DNA"/>
</dbReference>
<dbReference type="SUPFAM" id="SSF53383">
    <property type="entry name" value="PLP-dependent transferases"/>
    <property type="match status" value="1"/>
</dbReference>
<keyword evidence="3 4" id="KW-0663">Pyridoxal phosphate</keyword>
<evidence type="ECO:0000313" key="8">
    <source>
        <dbReference type="Proteomes" id="UP001221411"/>
    </source>
</evidence>
<protein>
    <submittedName>
        <fullName evidence="7">Pyridoxal phosphate-dependent aminotransferase family protein</fullName>
    </submittedName>
</protein>
<evidence type="ECO:0000259" key="6">
    <source>
        <dbReference type="Pfam" id="PF00155"/>
    </source>
</evidence>
<keyword evidence="2" id="KW-0808">Transferase</keyword>
<dbReference type="PROSITE" id="PS00599">
    <property type="entry name" value="AA_TRANSFER_CLASS_2"/>
    <property type="match status" value="1"/>
</dbReference>
<keyword evidence="7" id="KW-0032">Aminotransferase</keyword>
<feature type="compositionally biased region" description="Low complexity" evidence="5">
    <location>
        <begin position="88"/>
        <end position="122"/>
    </location>
</feature>
<dbReference type="GO" id="GO:0008483">
    <property type="term" value="F:transaminase activity"/>
    <property type="evidence" value="ECO:0007669"/>
    <property type="project" value="UniProtKB-KW"/>
</dbReference>
<evidence type="ECO:0000313" key="7">
    <source>
        <dbReference type="EMBL" id="MDC0747124.1"/>
    </source>
</evidence>
<evidence type="ECO:0000256" key="3">
    <source>
        <dbReference type="ARBA" id="ARBA00022898"/>
    </source>
</evidence>
<dbReference type="InterPro" id="IPR050087">
    <property type="entry name" value="AON_synthase_class-II"/>
</dbReference>
<keyword evidence="8" id="KW-1185">Reference proteome</keyword>
<comment type="cofactor">
    <cofactor evidence="1 4">
        <name>pyridoxal 5'-phosphate</name>
        <dbReference type="ChEBI" id="CHEBI:597326"/>
    </cofactor>
</comment>
<reference evidence="7 8" key="1">
    <citation type="submission" date="2022-11" db="EMBL/GenBank/DDBJ databases">
        <title>Minimal conservation of predation-associated metabolite biosynthetic gene clusters underscores biosynthetic potential of Myxococcota including descriptions for ten novel species: Archangium lansinium sp. nov., Myxococcus landrumus sp. nov., Nannocystis bai.</title>
        <authorList>
            <person name="Ahearne A."/>
            <person name="Stevens C."/>
            <person name="Dowd S."/>
        </authorList>
    </citation>
    <scope>NUCLEOTIDE SEQUENCE [LARGE SCALE GENOMIC DNA]</scope>
    <source>
        <strain evidence="7 8">RJM3</strain>
    </source>
</reference>
<dbReference type="PANTHER" id="PTHR13693:SF3">
    <property type="entry name" value="LD36009P"/>
    <property type="match status" value="1"/>
</dbReference>
<gene>
    <name evidence="7" type="ORF">POL67_37695</name>
</gene>
<evidence type="ECO:0000256" key="1">
    <source>
        <dbReference type="ARBA" id="ARBA00001933"/>
    </source>
</evidence>
<evidence type="ECO:0000256" key="4">
    <source>
        <dbReference type="RuleBase" id="RU003693"/>
    </source>
</evidence>
<dbReference type="Gene3D" id="3.40.640.10">
    <property type="entry name" value="Type I PLP-dependent aspartate aminotransferase-like (Major domain)"/>
    <property type="match status" value="1"/>
</dbReference>
<evidence type="ECO:0000256" key="2">
    <source>
        <dbReference type="ARBA" id="ARBA00022679"/>
    </source>
</evidence>
<dbReference type="Pfam" id="PF00155">
    <property type="entry name" value="Aminotran_1_2"/>
    <property type="match status" value="1"/>
</dbReference>
<dbReference type="InterPro" id="IPR004839">
    <property type="entry name" value="Aminotransferase_I/II_large"/>
</dbReference>
<dbReference type="Proteomes" id="UP001221411">
    <property type="component" value="Unassembled WGS sequence"/>
</dbReference>
<name>A0ABT5EZ52_9BACT</name>